<dbReference type="GO" id="GO:0042242">
    <property type="term" value="F:cobyrinic acid a,c-diamide synthase activity"/>
    <property type="evidence" value="ECO:0007669"/>
    <property type="project" value="InterPro"/>
</dbReference>
<evidence type="ECO:0000256" key="4">
    <source>
        <dbReference type="ARBA" id="ARBA00022741"/>
    </source>
</evidence>
<evidence type="ECO:0000256" key="7">
    <source>
        <dbReference type="ARBA" id="ARBA00022962"/>
    </source>
</evidence>
<dbReference type="PANTHER" id="PTHR43873:SF1">
    <property type="entry name" value="COBYRINATE A,C-DIAMIDE SYNTHASE"/>
    <property type="match status" value="1"/>
</dbReference>
<evidence type="ECO:0000256" key="6">
    <source>
        <dbReference type="ARBA" id="ARBA00022842"/>
    </source>
</evidence>
<evidence type="ECO:0000256" key="2">
    <source>
        <dbReference type="ARBA" id="ARBA00022573"/>
    </source>
</evidence>
<dbReference type="RefSeq" id="WP_012966357.1">
    <property type="nucleotide sequence ID" value="NC_013849.1"/>
</dbReference>
<dbReference type="SUPFAM" id="SSF52317">
    <property type="entry name" value="Class I glutamine amidotransferase-like"/>
    <property type="match status" value="1"/>
</dbReference>
<dbReference type="EMBL" id="CP001899">
    <property type="protein sequence ID" value="ADC66018.1"/>
    <property type="molecule type" value="Genomic_DNA"/>
</dbReference>
<evidence type="ECO:0000256" key="3">
    <source>
        <dbReference type="ARBA" id="ARBA00022598"/>
    </source>
</evidence>
<comment type="cofactor">
    <cofactor evidence="1">
        <name>Mg(2+)</name>
        <dbReference type="ChEBI" id="CHEBI:18420"/>
    </cofactor>
</comment>
<dbReference type="InterPro" id="IPR004484">
    <property type="entry name" value="CbiA/CobB_synth"/>
</dbReference>
<dbReference type="GeneID" id="8779408"/>
<dbReference type="SUPFAM" id="SSF52540">
    <property type="entry name" value="P-loop containing nucleoside triphosphate hydrolases"/>
    <property type="match status" value="1"/>
</dbReference>
<dbReference type="PANTHER" id="PTHR43873">
    <property type="entry name" value="COBYRINATE A,C-DIAMIDE SYNTHASE"/>
    <property type="match status" value="1"/>
</dbReference>
<keyword evidence="5" id="KW-0067">ATP-binding</keyword>
<dbReference type="NCBIfam" id="NF002204">
    <property type="entry name" value="PRK01077.1"/>
    <property type="match status" value="1"/>
</dbReference>
<dbReference type="STRING" id="589924.Ferp_1878"/>
<evidence type="ECO:0000259" key="8">
    <source>
        <dbReference type="Pfam" id="PF01656"/>
    </source>
</evidence>
<evidence type="ECO:0000259" key="9">
    <source>
        <dbReference type="Pfam" id="PF07685"/>
    </source>
</evidence>
<dbReference type="NCBIfam" id="TIGR00379">
    <property type="entry name" value="cobB"/>
    <property type="match status" value="1"/>
</dbReference>
<dbReference type="HOGENOM" id="CLU_022752_2_0_2"/>
<keyword evidence="3" id="KW-0436">Ligase</keyword>
<name>D3RZV5_FERPA</name>
<dbReference type="OrthoDB" id="8896at2157"/>
<dbReference type="Pfam" id="PF07685">
    <property type="entry name" value="GATase_3"/>
    <property type="match status" value="1"/>
</dbReference>
<gene>
    <name evidence="10" type="ordered locus">Ferp_1878</name>
</gene>
<dbReference type="GO" id="GO:0005524">
    <property type="term" value="F:ATP binding"/>
    <property type="evidence" value="ECO:0007669"/>
    <property type="project" value="UniProtKB-KW"/>
</dbReference>
<dbReference type="InterPro" id="IPR011698">
    <property type="entry name" value="GATase_3"/>
</dbReference>
<reference evidence="11" key="1">
    <citation type="submission" date="2010-02" db="EMBL/GenBank/DDBJ databases">
        <title>Complete sequence of Ferroglobus placidus DSM 10642.</title>
        <authorList>
            <consortium name="US DOE Joint Genome Institute"/>
            <person name="Lucas S."/>
            <person name="Copeland A."/>
            <person name="Lapidus A."/>
            <person name="Cheng J.-F."/>
            <person name="Bruce D."/>
            <person name="Goodwin L."/>
            <person name="Pitluck S."/>
            <person name="Saunders E."/>
            <person name="Brettin T."/>
            <person name="Detter J.C."/>
            <person name="Han C."/>
            <person name="Tapia R."/>
            <person name="Larimer F."/>
            <person name="Land M."/>
            <person name="Hauser L."/>
            <person name="Kyrpides N."/>
            <person name="Ivanova N."/>
            <person name="Holmes D."/>
            <person name="Lovley D."/>
            <person name="Kyrpides N."/>
            <person name="Anderson I.J."/>
            <person name="Woyke T."/>
        </authorList>
    </citation>
    <scope>NUCLEOTIDE SEQUENCE [LARGE SCALE GENOMIC DNA]</scope>
    <source>
        <strain evidence="11">DSM 10642 / AEDII12DO</strain>
    </source>
</reference>
<dbReference type="CDD" id="cd05388">
    <property type="entry name" value="CobB_N"/>
    <property type="match status" value="1"/>
</dbReference>
<keyword evidence="4" id="KW-0547">Nucleotide-binding</keyword>
<organism evidence="10 11">
    <name type="scientific">Ferroglobus placidus (strain DSM 10642 / AEDII12DO)</name>
    <dbReference type="NCBI Taxonomy" id="589924"/>
    <lineage>
        <taxon>Archaea</taxon>
        <taxon>Methanobacteriati</taxon>
        <taxon>Methanobacteriota</taxon>
        <taxon>Archaeoglobi</taxon>
        <taxon>Archaeoglobales</taxon>
        <taxon>Archaeoglobaceae</taxon>
        <taxon>Ferroglobus</taxon>
    </lineage>
</organism>
<evidence type="ECO:0000256" key="1">
    <source>
        <dbReference type="ARBA" id="ARBA00001946"/>
    </source>
</evidence>
<dbReference type="InterPro" id="IPR029062">
    <property type="entry name" value="Class_I_gatase-like"/>
</dbReference>
<accession>D3RZV5</accession>
<dbReference type="InterPro" id="IPR027417">
    <property type="entry name" value="P-loop_NTPase"/>
</dbReference>
<dbReference type="Proteomes" id="UP000002613">
    <property type="component" value="Chromosome"/>
</dbReference>
<sequence length="426" mass="48456">MPKAVVIASTHSGAGKTTASLLLVSALKKRGYRVQPFKVGPDYIDPTHYEFERKAVNLDAFMMGEEGVLKSFKHWMSYADFGVVEGVMGLYDGYGMSSFSSTAHVSRILNLPVILVLKPEGMSYSTLALFRGFKNFESVNIVGVIFNSVSPIFYQKLKKVFEEETEVLGFIPKVKDLEMESRHLGLKLGIESNFDWKKASEIAESYLNVDRIIELAEDVEAEEEKLEENEKFTIGVPFDRAFAFYYEDNLRILKKDAKLIFFSPLNNELPYCDAYYFGGGYPELYPEIESFAKKFRKKYEDQPVFGECGGMMFLSRKIETEKGVIKCSSFLDIDIVFTKKLQALGYVKGEIIRENPFFAKSFKGHEFHYSYAIPDDDVRYAFRIDGKGIANGFDGAINGNVLGSYAHLHFYSTKVKLAEFFEKRVN</sequence>
<feature type="domain" description="CobQ/CobB/MinD/ParA nucleotide binding" evidence="8">
    <location>
        <begin position="5"/>
        <end position="184"/>
    </location>
</feature>
<keyword evidence="6" id="KW-0460">Magnesium</keyword>
<dbReference type="AlphaFoldDB" id="D3RZV5"/>
<proteinExistence type="predicted"/>
<dbReference type="eggNOG" id="arCOG00106">
    <property type="taxonomic scope" value="Archaea"/>
</dbReference>
<keyword evidence="11" id="KW-1185">Reference proteome</keyword>
<feature type="domain" description="CobB/CobQ-like glutamine amidotransferase" evidence="9">
    <location>
        <begin position="233"/>
        <end position="413"/>
    </location>
</feature>
<dbReference type="InterPro" id="IPR002586">
    <property type="entry name" value="CobQ/CobB/MinD/ParA_Nub-bd_dom"/>
</dbReference>
<keyword evidence="2" id="KW-0169">Cobalamin biosynthesis</keyword>
<keyword evidence="7" id="KW-0315">Glutamine amidotransferase</keyword>
<dbReference type="Gene3D" id="3.40.50.300">
    <property type="entry name" value="P-loop containing nucleotide triphosphate hydrolases"/>
    <property type="match status" value="2"/>
</dbReference>
<protein>
    <submittedName>
        <fullName evidence="10">Cobyrinic acid a,c-diamide synthase</fullName>
    </submittedName>
</protein>
<dbReference type="KEGG" id="fpl:Ferp_1878"/>
<dbReference type="PaxDb" id="589924-Ferp_1878"/>
<dbReference type="PROSITE" id="PS51274">
    <property type="entry name" value="GATASE_COBBQ"/>
    <property type="match status" value="1"/>
</dbReference>
<dbReference type="Pfam" id="PF01656">
    <property type="entry name" value="CbiA"/>
    <property type="match status" value="1"/>
</dbReference>
<reference evidence="10 11" key="2">
    <citation type="journal article" date="2011" name="Stand. Genomic Sci.">
        <title>Complete genome sequence of Ferroglobus placidus AEDII12DO.</title>
        <authorList>
            <person name="Anderson I."/>
            <person name="Risso C."/>
            <person name="Holmes D."/>
            <person name="Lucas S."/>
            <person name="Copeland A."/>
            <person name="Lapidus A."/>
            <person name="Cheng J.F."/>
            <person name="Bruce D."/>
            <person name="Goodwin L."/>
            <person name="Pitluck S."/>
            <person name="Saunders E."/>
            <person name="Brettin T."/>
            <person name="Detter J.C."/>
            <person name="Han C."/>
            <person name="Tapia R."/>
            <person name="Larimer F."/>
            <person name="Land M."/>
            <person name="Hauser L."/>
            <person name="Woyke T."/>
            <person name="Lovley D."/>
            <person name="Kyrpides N."/>
            <person name="Ivanova N."/>
        </authorList>
    </citation>
    <scope>NUCLEOTIDE SEQUENCE [LARGE SCALE GENOMIC DNA]</scope>
    <source>
        <strain evidence="11">DSM 10642 / AEDII12DO</strain>
    </source>
</reference>
<dbReference type="GO" id="GO:0009236">
    <property type="term" value="P:cobalamin biosynthetic process"/>
    <property type="evidence" value="ECO:0007669"/>
    <property type="project" value="UniProtKB-KW"/>
</dbReference>
<evidence type="ECO:0000313" key="11">
    <source>
        <dbReference type="Proteomes" id="UP000002613"/>
    </source>
</evidence>
<evidence type="ECO:0000313" key="10">
    <source>
        <dbReference type="EMBL" id="ADC66018.1"/>
    </source>
</evidence>
<evidence type="ECO:0000256" key="5">
    <source>
        <dbReference type="ARBA" id="ARBA00022840"/>
    </source>
</evidence>